<name>A0A9N9DUI6_9GLOM</name>
<dbReference type="AlphaFoldDB" id="A0A9N9DUI6"/>
<gene>
    <name evidence="2" type="ORF">PBRASI_LOCUS10121</name>
</gene>
<evidence type="ECO:0000256" key="1">
    <source>
        <dbReference type="SAM" id="MobiDB-lite"/>
    </source>
</evidence>
<evidence type="ECO:0000313" key="3">
    <source>
        <dbReference type="Proteomes" id="UP000789739"/>
    </source>
</evidence>
<protein>
    <submittedName>
        <fullName evidence="2">8830_t:CDS:1</fullName>
    </submittedName>
</protein>
<dbReference type="Proteomes" id="UP000789739">
    <property type="component" value="Unassembled WGS sequence"/>
</dbReference>
<organism evidence="2 3">
    <name type="scientific">Paraglomus brasilianum</name>
    <dbReference type="NCBI Taxonomy" id="144538"/>
    <lineage>
        <taxon>Eukaryota</taxon>
        <taxon>Fungi</taxon>
        <taxon>Fungi incertae sedis</taxon>
        <taxon>Mucoromycota</taxon>
        <taxon>Glomeromycotina</taxon>
        <taxon>Glomeromycetes</taxon>
        <taxon>Paraglomerales</taxon>
        <taxon>Paraglomeraceae</taxon>
        <taxon>Paraglomus</taxon>
    </lineage>
</organism>
<evidence type="ECO:0000313" key="2">
    <source>
        <dbReference type="EMBL" id="CAG8647846.1"/>
    </source>
</evidence>
<proteinExistence type="predicted"/>
<comment type="caution">
    <text evidence="2">The sequence shown here is derived from an EMBL/GenBank/DDBJ whole genome shotgun (WGS) entry which is preliminary data.</text>
</comment>
<feature type="non-terminal residue" evidence="2">
    <location>
        <position position="96"/>
    </location>
</feature>
<feature type="region of interest" description="Disordered" evidence="1">
    <location>
        <begin position="70"/>
        <end position="96"/>
    </location>
</feature>
<dbReference type="EMBL" id="CAJVPI010002691">
    <property type="protein sequence ID" value="CAG8647846.1"/>
    <property type="molecule type" value="Genomic_DNA"/>
</dbReference>
<keyword evidence="3" id="KW-1185">Reference proteome</keyword>
<reference evidence="2" key="1">
    <citation type="submission" date="2021-06" db="EMBL/GenBank/DDBJ databases">
        <authorList>
            <person name="Kallberg Y."/>
            <person name="Tangrot J."/>
            <person name="Rosling A."/>
        </authorList>
    </citation>
    <scope>NUCLEOTIDE SEQUENCE</scope>
    <source>
        <strain evidence="2">BR232B</strain>
    </source>
</reference>
<sequence length="96" mass="11107">MPDPNSIYDALYKRSWCIQNLRPQSRQDQLSTSVFTFGGLQLTNEQQTPGYNIDGSNLAVREQLVTGSIQQQNDSLITHRQPRQQQWLSQHPHSRQ</sequence>
<accession>A0A9N9DUI6</accession>